<accession>A0A131YW17</accession>
<evidence type="ECO:0000256" key="1">
    <source>
        <dbReference type="ARBA" id="ARBA00005310"/>
    </source>
</evidence>
<dbReference type="PANTHER" id="PTHR23150:SF19">
    <property type="entry name" value="FORMYLGLYCINE-GENERATING ENZYME"/>
    <property type="match status" value="1"/>
</dbReference>
<proteinExistence type="inferred from homology"/>
<dbReference type="EMBL" id="GEDV01005168">
    <property type="protein sequence ID" value="JAP83389.1"/>
    <property type="molecule type" value="Transcribed_RNA"/>
</dbReference>
<evidence type="ECO:0000259" key="4">
    <source>
        <dbReference type="Pfam" id="PF03781"/>
    </source>
</evidence>
<evidence type="ECO:0000256" key="3">
    <source>
        <dbReference type="SAM" id="SignalP"/>
    </source>
</evidence>
<feature type="domain" description="Sulfatase-modifying factor enzyme-like" evidence="4">
    <location>
        <begin position="91"/>
        <end position="368"/>
    </location>
</feature>
<dbReference type="SUPFAM" id="SSF56436">
    <property type="entry name" value="C-type lectin-like"/>
    <property type="match status" value="1"/>
</dbReference>
<dbReference type="Pfam" id="PF03781">
    <property type="entry name" value="FGE-sulfatase"/>
    <property type="match status" value="1"/>
</dbReference>
<protein>
    <submittedName>
        <fullName evidence="5">Sulfatase modifying factor 1</fullName>
    </submittedName>
</protein>
<dbReference type="AlphaFoldDB" id="A0A131YW17"/>
<dbReference type="InterPro" id="IPR042095">
    <property type="entry name" value="SUMF_sf"/>
</dbReference>
<feature type="region of interest" description="Disordered" evidence="2">
    <location>
        <begin position="312"/>
        <end position="331"/>
    </location>
</feature>
<feature type="signal peptide" evidence="3">
    <location>
        <begin position="1"/>
        <end position="18"/>
    </location>
</feature>
<dbReference type="PANTHER" id="PTHR23150">
    <property type="entry name" value="SULFATASE MODIFYING FACTOR 1, 2"/>
    <property type="match status" value="1"/>
</dbReference>
<feature type="region of interest" description="Disordered" evidence="2">
    <location>
        <begin position="33"/>
        <end position="90"/>
    </location>
</feature>
<organism evidence="5">
    <name type="scientific">Rhipicephalus appendiculatus</name>
    <name type="common">Brown ear tick</name>
    <dbReference type="NCBI Taxonomy" id="34631"/>
    <lineage>
        <taxon>Eukaryota</taxon>
        <taxon>Metazoa</taxon>
        <taxon>Ecdysozoa</taxon>
        <taxon>Arthropoda</taxon>
        <taxon>Chelicerata</taxon>
        <taxon>Arachnida</taxon>
        <taxon>Acari</taxon>
        <taxon>Parasitiformes</taxon>
        <taxon>Ixodida</taxon>
        <taxon>Ixodoidea</taxon>
        <taxon>Ixodidae</taxon>
        <taxon>Rhipicephalinae</taxon>
        <taxon>Rhipicephalus</taxon>
        <taxon>Rhipicephalus</taxon>
    </lineage>
</organism>
<evidence type="ECO:0000256" key="2">
    <source>
        <dbReference type="SAM" id="MobiDB-lite"/>
    </source>
</evidence>
<keyword evidence="3" id="KW-0732">Signal</keyword>
<evidence type="ECO:0000313" key="5">
    <source>
        <dbReference type="EMBL" id="JAP83389.1"/>
    </source>
</evidence>
<sequence>MAILQVVVIVFVAVAVLGDDQCSDQSAKVVDVKDDDGQSAGDASSCGCSQLKRSTRSTGESNDEESRVDSESAAPNPTAPENDGGTEHPRTNQMVLVRGGQFEMGTDKPVFVADGENPARPVQVNDFYIDVHEVSNAEFERFVKATGHVTEAETFGDSFVLDSAISEETKKGITQAVAAAPWWLPVKGADWRHPEGPDSHIHDRMDHPVVHVSWNDAAAFCKWSGKRLLTEAEWEYACRAGLKNRLFPWGNNWTPKGETRANIWEGKFPVTNTAEDGYVGTAPVTAFPATKFGLKNIIGNVWEWTNDWWNTRHTNEPQDNPKGPPSGTDKVKKGGSFMCHKAYCYRYRCAARSQNTPDTSAYNVGIRCGADKLPRDEL</sequence>
<dbReference type="InterPro" id="IPR051043">
    <property type="entry name" value="Sulfatase_Mod_Factor_Kinase"/>
</dbReference>
<comment type="similarity">
    <text evidence="1">Belongs to the sulfatase-modifying factor family.</text>
</comment>
<dbReference type="Gene3D" id="3.90.1580.10">
    <property type="entry name" value="paralog of FGE (formylglycine-generating enzyme)"/>
    <property type="match status" value="1"/>
</dbReference>
<reference evidence="5" key="1">
    <citation type="journal article" date="2016" name="Ticks Tick Borne Dis.">
        <title>De novo assembly and annotation of the salivary gland transcriptome of Rhipicephalus appendiculatus male and female ticks during blood feeding.</title>
        <authorList>
            <person name="de Castro M.H."/>
            <person name="de Klerk D."/>
            <person name="Pienaar R."/>
            <person name="Latif A.A."/>
            <person name="Rees D.J."/>
            <person name="Mans B.J."/>
        </authorList>
    </citation>
    <scope>NUCLEOTIDE SEQUENCE</scope>
    <source>
        <tissue evidence="5">Salivary glands</tissue>
    </source>
</reference>
<dbReference type="GO" id="GO:0120147">
    <property type="term" value="F:formylglycine-generating oxidase activity"/>
    <property type="evidence" value="ECO:0007669"/>
    <property type="project" value="TreeGrafter"/>
</dbReference>
<dbReference type="InterPro" id="IPR016187">
    <property type="entry name" value="CTDL_fold"/>
</dbReference>
<dbReference type="InterPro" id="IPR005532">
    <property type="entry name" value="SUMF_dom"/>
</dbReference>
<dbReference type="GO" id="GO:0005783">
    <property type="term" value="C:endoplasmic reticulum"/>
    <property type="evidence" value="ECO:0007669"/>
    <property type="project" value="TreeGrafter"/>
</dbReference>
<name>A0A131YW17_RHIAP</name>
<feature type="chain" id="PRO_5007286148" evidence="3">
    <location>
        <begin position="19"/>
        <end position="378"/>
    </location>
</feature>
<feature type="compositionally biased region" description="Low complexity" evidence="2">
    <location>
        <begin position="38"/>
        <end position="50"/>
    </location>
</feature>